<dbReference type="InterPro" id="IPR002676">
    <property type="entry name" value="RimM_N"/>
</dbReference>
<evidence type="ECO:0000256" key="3">
    <source>
        <dbReference type="ARBA" id="ARBA00022552"/>
    </source>
</evidence>
<sequence>MNKPNNPILIGKVGKSYGILGWIKIFSFTENKENIFDYLPWYFYKQENWIKIYVKKWKQYKNNFIVQIKGTTDRSKAMQLTDSDIIISKSQLPLLKKNEYYWYDLINYDVFNISGKYLGKVIDLIRTKNNDILIIKNESNKKNILIPFIDKTIIKKVNINKKIITVQ</sequence>
<dbReference type="InterPro" id="IPR011033">
    <property type="entry name" value="PRC_barrel-like_sf"/>
</dbReference>
<keyword evidence="3 5" id="KW-0698">rRNA processing</keyword>
<comment type="subunit">
    <text evidence="5">Binds ribosomal protein uS19.</text>
</comment>
<accession>A0A4D6XW31</accession>
<comment type="similarity">
    <text evidence="5">Belongs to the RimM family.</text>
</comment>
<evidence type="ECO:0000259" key="7">
    <source>
        <dbReference type="Pfam" id="PF05239"/>
    </source>
</evidence>
<dbReference type="SUPFAM" id="SSF50346">
    <property type="entry name" value="PRC-barrel domain"/>
    <property type="match status" value="1"/>
</dbReference>
<dbReference type="Proteomes" id="UP000298773">
    <property type="component" value="Chromosome"/>
</dbReference>
<dbReference type="GO" id="GO:0043022">
    <property type="term" value="F:ribosome binding"/>
    <property type="evidence" value="ECO:0007669"/>
    <property type="project" value="InterPro"/>
</dbReference>
<evidence type="ECO:0000313" key="9">
    <source>
        <dbReference type="Proteomes" id="UP000298773"/>
    </source>
</evidence>
<reference evidence="8 9" key="1">
    <citation type="submission" date="2018-12" db="EMBL/GenBank/DDBJ databases">
        <authorList>
            <person name="Chong R.A."/>
        </authorList>
    </citation>
    <scope>NUCLEOTIDE SEQUENCE [LARGE SCALE GENOMIC DNA]</scope>
    <source>
        <strain evidence="8 9">Hta</strain>
    </source>
</reference>
<dbReference type="EMBL" id="CP034873">
    <property type="protein sequence ID" value="QCI21686.1"/>
    <property type="molecule type" value="Genomic_DNA"/>
</dbReference>
<keyword evidence="2 5" id="KW-0690">Ribosome biogenesis</keyword>
<dbReference type="Gene3D" id="2.40.30.60">
    <property type="entry name" value="RimM"/>
    <property type="match status" value="1"/>
</dbReference>
<keyword evidence="4 5" id="KW-0143">Chaperone</keyword>
<dbReference type="SUPFAM" id="SSF50447">
    <property type="entry name" value="Translation proteins"/>
    <property type="match status" value="1"/>
</dbReference>
<dbReference type="InterPro" id="IPR009000">
    <property type="entry name" value="Transl_B-barrel_sf"/>
</dbReference>
<dbReference type="GO" id="GO:0005737">
    <property type="term" value="C:cytoplasm"/>
    <property type="evidence" value="ECO:0007669"/>
    <property type="project" value="UniProtKB-SubCell"/>
</dbReference>
<comment type="function">
    <text evidence="5">An accessory protein needed during the final step in the assembly of 30S ribosomal subunit, possibly for assembly of the head region. Essential for efficient processing of 16S rRNA. May be needed both before and after RbfA during the maturation of 16S rRNA. It has affinity for free ribosomal 30S subunits but not for 70S ribosomes.</text>
</comment>
<dbReference type="PANTHER" id="PTHR33692:SF1">
    <property type="entry name" value="RIBOSOME MATURATION FACTOR RIMM"/>
    <property type="match status" value="1"/>
</dbReference>
<feature type="domain" description="RimM N-terminal" evidence="6">
    <location>
        <begin position="10"/>
        <end position="91"/>
    </location>
</feature>
<dbReference type="NCBIfam" id="TIGR02273">
    <property type="entry name" value="16S_RimM"/>
    <property type="match status" value="1"/>
</dbReference>
<comment type="domain">
    <text evidence="5">The PRC barrel domain binds ribosomal protein uS19.</text>
</comment>
<dbReference type="InterPro" id="IPR036976">
    <property type="entry name" value="RimM_N_sf"/>
</dbReference>
<dbReference type="PANTHER" id="PTHR33692">
    <property type="entry name" value="RIBOSOME MATURATION FACTOR RIMM"/>
    <property type="match status" value="1"/>
</dbReference>
<evidence type="ECO:0000256" key="1">
    <source>
        <dbReference type="ARBA" id="ARBA00022490"/>
    </source>
</evidence>
<dbReference type="RefSeq" id="WP_158356656.1">
    <property type="nucleotide sequence ID" value="NZ_CP034873.1"/>
</dbReference>
<evidence type="ECO:0000313" key="8">
    <source>
        <dbReference type="EMBL" id="QCI21686.1"/>
    </source>
</evidence>
<dbReference type="InterPro" id="IPR027275">
    <property type="entry name" value="PRC-brl_dom"/>
</dbReference>
<evidence type="ECO:0000256" key="2">
    <source>
        <dbReference type="ARBA" id="ARBA00022517"/>
    </source>
</evidence>
<dbReference type="Gene3D" id="2.30.30.240">
    <property type="entry name" value="PRC-barrel domain"/>
    <property type="match status" value="1"/>
</dbReference>
<name>A0A4D6XW31_9GAMM</name>
<evidence type="ECO:0000256" key="5">
    <source>
        <dbReference type="HAMAP-Rule" id="MF_00014"/>
    </source>
</evidence>
<organism evidence="8 9">
    <name type="scientific">Buchnera aphidicola</name>
    <name type="common">Hyadaphis tataricae</name>
    <dbReference type="NCBI Taxonomy" id="1241859"/>
    <lineage>
        <taxon>Bacteria</taxon>
        <taxon>Pseudomonadati</taxon>
        <taxon>Pseudomonadota</taxon>
        <taxon>Gammaproteobacteria</taxon>
        <taxon>Enterobacterales</taxon>
        <taxon>Erwiniaceae</taxon>
        <taxon>Buchnera</taxon>
    </lineage>
</organism>
<proteinExistence type="inferred from homology"/>
<reference evidence="8 9" key="2">
    <citation type="submission" date="2019-05" db="EMBL/GenBank/DDBJ databases">
        <title>Genome evolution of the obligate endosymbiont Buchnera aphidicola.</title>
        <authorList>
            <person name="Moran N.A."/>
        </authorList>
    </citation>
    <scope>NUCLEOTIDE SEQUENCE [LARGE SCALE GENOMIC DNA]</scope>
    <source>
        <strain evidence="8 9">Hta</strain>
    </source>
</reference>
<dbReference type="OrthoDB" id="9783509at2"/>
<dbReference type="GO" id="GO:0006364">
    <property type="term" value="P:rRNA processing"/>
    <property type="evidence" value="ECO:0007669"/>
    <property type="project" value="UniProtKB-UniRule"/>
</dbReference>
<dbReference type="InterPro" id="IPR011961">
    <property type="entry name" value="RimM"/>
</dbReference>
<dbReference type="GO" id="GO:0005840">
    <property type="term" value="C:ribosome"/>
    <property type="evidence" value="ECO:0007669"/>
    <property type="project" value="InterPro"/>
</dbReference>
<keyword evidence="1 5" id="KW-0963">Cytoplasm</keyword>
<feature type="domain" description="PRC-barrel" evidence="7">
    <location>
        <begin position="98"/>
        <end position="166"/>
    </location>
</feature>
<dbReference type="HAMAP" id="MF_00014">
    <property type="entry name" value="Ribosome_mat_RimM"/>
    <property type="match status" value="1"/>
</dbReference>
<dbReference type="GO" id="GO:0042274">
    <property type="term" value="P:ribosomal small subunit biogenesis"/>
    <property type="evidence" value="ECO:0007669"/>
    <property type="project" value="UniProtKB-UniRule"/>
</dbReference>
<protein>
    <recommendedName>
        <fullName evidence="5">Ribosome maturation factor RimM</fullName>
    </recommendedName>
</protein>
<comment type="subcellular location">
    <subcellularLocation>
        <location evidence="5">Cytoplasm</location>
    </subcellularLocation>
</comment>
<evidence type="ECO:0000259" key="6">
    <source>
        <dbReference type="Pfam" id="PF01782"/>
    </source>
</evidence>
<dbReference type="Pfam" id="PF01782">
    <property type="entry name" value="RimM"/>
    <property type="match status" value="1"/>
</dbReference>
<gene>
    <name evidence="5 8" type="primary">rimM</name>
    <name evidence="8" type="ORF">D9V69_01965</name>
</gene>
<evidence type="ECO:0000256" key="4">
    <source>
        <dbReference type="ARBA" id="ARBA00023186"/>
    </source>
</evidence>
<dbReference type="Pfam" id="PF05239">
    <property type="entry name" value="PRC"/>
    <property type="match status" value="1"/>
</dbReference>
<dbReference type="AlphaFoldDB" id="A0A4D6XW31"/>